<dbReference type="Pfam" id="PF07686">
    <property type="entry name" value="V-set"/>
    <property type="match status" value="1"/>
</dbReference>
<comment type="subcellular location">
    <subcellularLocation>
        <location evidence="1">Cell membrane</location>
    </subcellularLocation>
</comment>
<protein>
    <recommendedName>
        <fullName evidence="9">Ig-like domain-containing protein</fullName>
    </recommendedName>
</protein>
<keyword evidence="8" id="KW-0391">Immunity</keyword>
<feature type="domain" description="Ig-like" evidence="9">
    <location>
        <begin position="2"/>
        <end position="91"/>
    </location>
</feature>
<dbReference type="Proteomes" id="UP000007648">
    <property type="component" value="Unassembled WGS sequence"/>
</dbReference>
<evidence type="ECO:0000313" key="11">
    <source>
        <dbReference type="Proteomes" id="UP000007648"/>
    </source>
</evidence>
<evidence type="ECO:0000256" key="6">
    <source>
        <dbReference type="ARBA" id="ARBA00023180"/>
    </source>
</evidence>
<dbReference type="Ensembl" id="ENSSHAT00000005259.2">
    <property type="protein sequence ID" value="ENSSHAP00000005207.2"/>
    <property type="gene ID" value="ENSSHAG00000004556.2"/>
</dbReference>
<dbReference type="GeneTree" id="ENSGT00940000163224"/>
<evidence type="ECO:0000256" key="8">
    <source>
        <dbReference type="ARBA" id="ARBA00043266"/>
    </source>
</evidence>
<keyword evidence="8" id="KW-1064">Adaptive immunity</keyword>
<dbReference type="SMART" id="SM00406">
    <property type="entry name" value="IGv"/>
    <property type="match status" value="1"/>
</dbReference>
<keyword evidence="5" id="KW-1015">Disulfide bond</keyword>
<dbReference type="AlphaFoldDB" id="G3VPV2"/>
<dbReference type="PROSITE" id="PS50835">
    <property type="entry name" value="IG_LIKE"/>
    <property type="match status" value="1"/>
</dbReference>
<keyword evidence="2" id="KW-1003">Cell membrane</keyword>
<evidence type="ECO:0000256" key="1">
    <source>
        <dbReference type="ARBA" id="ARBA00004236"/>
    </source>
</evidence>
<keyword evidence="8" id="KW-1279">T cell receptor</keyword>
<dbReference type="eggNOG" id="ENOG502R37M">
    <property type="taxonomic scope" value="Eukaryota"/>
</dbReference>
<name>G3VPV2_SARHA</name>
<keyword evidence="6" id="KW-0325">Glycoprotein</keyword>
<dbReference type="Gene3D" id="2.60.40.10">
    <property type="entry name" value="Immunoglobulins"/>
    <property type="match status" value="1"/>
</dbReference>
<dbReference type="InterPro" id="IPR013783">
    <property type="entry name" value="Ig-like_fold"/>
</dbReference>
<dbReference type="InParanoid" id="G3VPV2"/>
<evidence type="ECO:0000313" key="10">
    <source>
        <dbReference type="Ensembl" id="ENSSHAP00000005207.2"/>
    </source>
</evidence>
<accession>G3VPV2</accession>
<reference evidence="10" key="3">
    <citation type="submission" date="2025-09" db="UniProtKB">
        <authorList>
            <consortium name="Ensembl"/>
        </authorList>
    </citation>
    <scope>IDENTIFICATION</scope>
</reference>
<comment type="subunit">
    <text evidence="7">Alpha-beta TR is a heterodimer composed of an alpha and beta chain; disulfide-linked. The alpha-beta TR is associated with the transmembrane signaling CD3 coreceptor proteins to form the TR-CD3 (TcR or TCR). The assembly of alpha-beta TR heterodimers with CD3 occurs in the endoplasmic reticulum where a single alpha-beta TR heterodimer associates with one CD3D-CD3E heterodimer, one CD3G-CD3E heterodimer and one CD247 homodimer forming a stable octameric structure. CD3D-CD3E and CD3G-CD3E heterodimers preferentially associate with TR alpha and TR beta chains, respectively. The association of the CD247 homodimer is the last step of TcR assembly in the endoplasmic reticulum and is required for transport to the cell surface.</text>
</comment>
<sequence length="91" mass="10315">TQQLNQSPQSMSIQEGKDFIMNCSTSTTLATLFWYRQDPGKGLILLMKLVKGKEVKNQGKLTAQFDEKKQHSSLLITETQPRDSARYFCAS</sequence>
<dbReference type="InterPro" id="IPR013106">
    <property type="entry name" value="Ig_V-set"/>
</dbReference>
<dbReference type="SUPFAM" id="SSF48726">
    <property type="entry name" value="Immunoglobulin"/>
    <property type="match status" value="1"/>
</dbReference>
<evidence type="ECO:0000256" key="4">
    <source>
        <dbReference type="ARBA" id="ARBA00023136"/>
    </source>
</evidence>
<keyword evidence="3" id="KW-0732">Signal</keyword>
<dbReference type="PANTHER" id="PTHR19339:SF12">
    <property type="entry name" value="IG-LIKE DOMAIN-CONTAINING PROTEIN"/>
    <property type="match status" value="1"/>
</dbReference>
<dbReference type="STRING" id="9305.ENSSHAP00000005207"/>
<proteinExistence type="predicted"/>
<reference evidence="10" key="2">
    <citation type="submission" date="2025-08" db="UniProtKB">
        <authorList>
            <consortium name="Ensembl"/>
        </authorList>
    </citation>
    <scope>IDENTIFICATION</scope>
</reference>
<dbReference type="InterPro" id="IPR051896">
    <property type="entry name" value="TCR_alpha_variable"/>
</dbReference>
<evidence type="ECO:0000256" key="5">
    <source>
        <dbReference type="ARBA" id="ARBA00023157"/>
    </source>
</evidence>
<dbReference type="InterPro" id="IPR036179">
    <property type="entry name" value="Ig-like_dom_sf"/>
</dbReference>
<evidence type="ECO:0000259" key="9">
    <source>
        <dbReference type="PROSITE" id="PS50835"/>
    </source>
</evidence>
<dbReference type="InterPro" id="IPR007110">
    <property type="entry name" value="Ig-like_dom"/>
</dbReference>
<evidence type="ECO:0000256" key="2">
    <source>
        <dbReference type="ARBA" id="ARBA00022475"/>
    </source>
</evidence>
<dbReference type="PANTHER" id="PTHR19339">
    <property type="entry name" value="T CELL RECEPTOR ALPHA VARIABLE 39"/>
    <property type="match status" value="1"/>
</dbReference>
<keyword evidence="4" id="KW-0472">Membrane</keyword>
<evidence type="ECO:0000256" key="3">
    <source>
        <dbReference type="ARBA" id="ARBA00022729"/>
    </source>
</evidence>
<organism evidence="10 11">
    <name type="scientific">Sarcophilus harrisii</name>
    <name type="common">Tasmanian devil</name>
    <name type="synonym">Sarcophilus laniarius</name>
    <dbReference type="NCBI Taxonomy" id="9305"/>
    <lineage>
        <taxon>Eukaryota</taxon>
        <taxon>Metazoa</taxon>
        <taxon>Chordata</taxon>
        <taxon>Craniata</taxon>
        <taxon>Vertebrata</taxon>
        <taxon>Euteleostomi</taxon>
        <taxon>Mammalia</taxon>
        <taxon>Metatheria</taxon>
        <taxon>Dasyuromorphia</taxon>
        <taxon>Dasyuridae</taxon>
        <taxon>Sarcophilus</taxon>
    </lineage>
</organism>
<dbReference type="GO" id="GO:0042101">
    <property type="term" value="C:T cell receptor complex"/>
    <property type="evidence" value="ECO:0007669"/>
    <property type="project" value="UniProtKB-KW"/>
</dbReference>
<keyword evidence="11" id="KW-1185">Reference proteome</keyword>
<dbReference type="HOGENOM" id="CLU_077975_8_3_1"/>
<reference evidence="10 11" key="1">
    <citation type="journal article" date="2011" name="Proc. Natl. Acad. Sci. U.S.A.">
        <title>Genetic diversity and population structure of the endangered marsupial Sarcophilus harrisii (Tasmanian devil).</title>
        <authorList>
            <person name="Miller W."/>
            <person name="Hayes V.M."/>
            <person name="Ratan A."/>
            <person name="Petersen D.C."/>
            <person name="Wittekindt N.E."/>
            <person name="Miller J."/>
            <person name="Walenz B."/>
            <person name="Knight J."/>
            <person name="Qi J."/>
            <person name="Zhao F."/>
            <person name="Wang Q."/>
            <person name="Bedoya-Reina O.C."/>
            <person name="Katiyar N."/>
            <person name="Tomsho L.P."/>
            <person name="Kasson L.M."/>
            <person name="Hardie R.A."/>
            <person name="Woodbridge P."/>
            <person name="Tindall E.A."/>
            <person name="Bertelsen M.F."/>
            <person name="Dixon D."/>
            <person name="Pyecroft S."/>
            <person name="Helgen K.M."/>
            <person name="Lesk A.M."/>
            <person name="Pringle T.H."/>
            <person name="Patterson N."/>
            <person name="Zhang Y."/>
            <person name="Kreiss A."/>
            <person name="Woods G.M."/>
            <person name="Jones M.E."/>
            <person name="Schuster S.C."/>
        </authorList>
    </citation>
    <scope>NUCLEOTIDE SEQUENCE [LARGE SCALE GENOMIC DNA]</scope>
</reference>
<evidence type="ECO:0000256" key="7">
    <source>
        <dbReference type="ARBA" id="ARBA00038651"/>
    </source>
</evidence>